<name>A0A382V5Q6_9ZZZZ</name>
<sequence>MCVQLVMKIGVIGLGYVGIQLAVAFGRRFDTVGFDPDHVKIKAYNSGIDHTGEVTQSQFKLALKAVYTSNINELLDCQIYIVAVPTPVDEQHLPDFGPLLKASETVGQVMAPGAVVVYESTVY</sequence>
<gene>
    <name evidence="3" type="ORF">METZ01_LOCUS394693</name>
</gene>
<dbReference type="AlphaFoldDB" id="A0A382V5Q6"/>
<dbReference type="SUPFAM" id="SSF51735">
    <property type="entry name" value="NAD(P)-binding Rossmann-fold domains"/>
    <property type="match status" value="1"/>
</dbReference>
<dbReference type="GO" id="GO:0000271">
    <property type="term" value="P:polysaccharide biosynthetic process"/>
    <property type="evidence" value="ECO:0007669"/>
    <property type="project" value="InterPro"/>
</dbReference>
<organism evidence="3">
    <name type="scientific">marine metagenome</name>
    <dbReference type="NCBI Taxonomy" id="408172"/>
    <lineage>
        <taxon>unclassified sequences</taxon>
        <taxon>metagenomes</taxon>
        <taxon>ecological metagenomes</taxon>
    </lineage>
</organism>
<dbReference type="EMBL" id="UINC01149393">
    <property type="protein sequence ID" value="SVD41839.1"/>
    <property type="molecule type" value="Genomic_DNA"/>
</dbReference>
<dbReference type="PIRSF" id="PIRSF000124">
    <property type="entry name" value="UDPglc_GDPman_dh"/>
    <property type="match status" value="1"/>
</dbReference>
<reference evidence="3" key="1">
    <citation type="submission" date="2018-05" db="EMBL/GenBank/DDBJ databases">
        <authorList>
            <person name="Lanie J.A."/>
            <person name="Ng W.-L."/>
            <person name="Kazmierczak K.M."/>
            <person name="Andrzejewski T.M."/>
            <person name="Davidsen T.M."/>
            <person name="Wayne K.J."/>
            <person name="Tettelin H."/>
            <person name="Glass J.I."/>
            <person name="Rusch D."/>
            <person name="Podicherti R."/>
            <person name="Tsui H.-C.T."/>
            <person name="Winkler M.E."/>
        </authorList>
    </citation>
    <scope>NUCLEOTIDE SEQUENCE</scope>
</reference>
<evidence type="ECO:0000259" key="2">
    <source>
        <dbReference type="Pfam" id="PF03721"/>
    </source>
</evidence>
<dbReference type="Gene3D" id="3.40.50.720">
    <property type="entry name" value="NAD(P)-binding Rossmann-like Domain"/>
    <property type="match status" value="1"/>
</dbReference>
<evidence type="ECO:0000256" key="1">
    <source>
        <dbReference type="ARBA" id="ARBA00006601"/>
    </source>
</evidence>
<evidence type="ECO:0000313" key="3">
    <source>
        <dbReference type="EMBL" id="SVD41839.1"/>
    </source>
</evidence>
<comment type="similarity">
    <text evidence="1">Belongs to the UDP-glucose/GDP-mannose dehydrogenase family.</text>
</comment>
<dbReference type="PIRSF" id="PIRSF500136">
    <property type="entry name" value="UDP_ManNAc_DH"/>
    <property type="match status" value="1"/>
</dbReference>
<dbReference type="Pfam" id="PF03721">
    <property type="entry name" value="UDPG_MGDP_dh_N"/>
    <property type="match status" value="1"/>
</dbReference>
<feature type="domain" description="UDP-glucose/GDP-mannose dehydrogenase N-terminal" evidence="2">
    <location>
        <begin position="7"/>
        <end position="123"/>
    </location>
</feature>
<dbReference type="GO" id="GO:0016616">
    <property type="term" value="F:oxidoreductase activity, acting on the CH-OH group of donors, NAD or NADP as acceptor"/>
    <property type="evidence" value="ECO:0007669"/>
    <property type="project" value="InterPro"/>
</dbReference>
<dbReference type="GO" id="GO:0051287">
    <property type="term" value="F:NAD binding"/>
    <property type="evidence" value="ECO:0007669"/>
    <property type="project" value="InterPro"/>
</dbReference>
<protein>
    <recommendedName>
        <fullName evidence="2">UDP-glucose/GDP-mannose dehydrogenase N-terminal domain-containing protein</fullName>
    </recommendedName>
</protein>
<dbReference type="GO" id="GO:0016628">
    <property type="term" value="F:oxidoreductase activity, acting on the CH-CH group of donors, NAD or NADP as acceptor"/>
    <property type="evidence" value="ECO:0007669"/>
    <property type="project" value="InterPro"/>
</dbReference>
<dbReference type="InterPro" id="IPR036291">
    <property type="entry name" value="NAD(P)-bd_dom_sf"/>
</dbReference>
<dbReference type="InterPro" id="IPR001732">
    <property type="entry name" value="UDP-Glc/GDP-Man_DH_N"/>
</dbReference>
<dbReference type="InterPro" id="IPR028359">
    <property type="entry name" value="UDP_ManNAc/GlcNAc_DH"/>
</dbReference>
<proteinExistence type="inferred from homology"/>
<feature type="non-terminal residue" evidence="3">
    <location>
        <position position="123"/>
    </location>
</feature>
<dbReference type="PANTHER" id="PTHR43491:SF2">
    <property type="entry name" value="UDP-N-ACETYL-D-MANNOSAMINE DEHYDROGENASE"/>
    <property type="match status" value="1"/>
</dbReference>
<accession>A0A382V5Q6</accession>
<dbReference type="PANTHER" id="PTHR43491">
    <property type="entry name" value="UDP-N-ACETYL-D-MANNOSAMINE DEHYDROGENASE"/>
    <property type="match status" value="1"/>
</dbReference>
<dbReference type="InterPro" id="IPR017476">
    <property type="entry name" value="UDP-Glc/GDP-Man"/>
</dbReference>